<dbReference type="NCBIfam" id="TIGR00505">
    <property type="entry name" value="ribA"/>
    <property type="match status" value="1"/>
</dbReference>
<dbReference type="FunFam" id="3.90.870.10:FF:000001">
    <property type="entry name" value="Riboflavin biosynthesis protein RibBA"/>
    <property type="match status" value="1"/>
</dbReference>
<dbReference type="GO" id="GO:0003935">
    <property type="term" value="F:GTP cyclohydrolase II activity"/>
    <property type="evidence" value="ECO:0007669"/>
    <property type="project" value="UniProtKB-EC"/>
</dbReference>
<evidence type="ECO:0000313" key="20">
    <source>
        <dbReference type="EMBL" id="CAD8672153.1"/>
    </source>
</evidence>
<evidence type="ECO:0000256" key="7">
    <source>
        <dbReference type="ARBA" id="ARBA00008976"/>
    </source>
</evidence>
<evidence type="ECO:0000256" key="16">
    <source>
        <dbReference type="ARBA" id="ARBA00023239"/>
    </source>
</evidence>
<gene>
    <name evidence="20" type="ORF">POBO1169_LOCUS11206</name>
</gene>
<comment type="cofactor">
    <cofactor evidence="2">
        <name>Mg(2+)</name>
        <dbReference type="ChEBI" id="CHEBI:18420"/>
    </cofactor>
</comment>
<protein>
    <recommendedName>
        <fullName evidence="19">GTP cyclohydrolase II domain-containing protein</fullName>
    </recommendedName>
</protein>
<evidence type="ECO:0000256" key="9">
    <source>
        <dbReference type="ARBA" id="ARBA00022723"/>
    </source>
</evidence>
<dbReference type="EMBL" id="HBFA01022039">
    <property type="protein sequence ID" value="CAD8672153.1"/>
    <property type="molecule type" value="Transcribed_RNA"/>
</dbReference>
<dbReference type="SUPFAM" id="SSF55821">
    <property type="entry name" value="YrdC/RibB"/>
    <property type="match status" value="1"/>
</dbReference>
<organism evidence="20">
    <name type="scientific">Pyramimonas obovata</name>
    <dbReference type="NCBI Taxonomy" id="1411642"/>
    <lineage>
        <taxon>Eukaryota</taxon>
        <taxon>Viridiplantae</taxon>
        <taxon>Chlorophyta</taxon>
        <taxon>Pyramimonadophyceae</taxon>
        <taxon>Pyramimonadales</taxon>
        <taxon>Pyramimonadaceae</taxon>
        <taxon>Pyramimonas</taxon>
        <taxon>Pyramimonas incertae sedis</taxon>
    </lineage>
</organism>
<dbReference type="InterPro" id="IPR032677">
    <property type="entry name" value="GTP_cyclohydro_II"/>
</dbReference>
<feature type="domain" description="GTP cyclohydrolase II" evidence="19">
    <location>
        <begin position="303"/>
        <end position="468"/>
    </location>
</feature>
<keyword evidence="13" id="KW-0460">Magnesium</keyword>
<dbReference type="HAMAP" id="MF_00179">
    <property type="entry name" value="RibA"/>
    <property type="match status" value="1"/>
</dbReference>
<evidence type="ECO:0000259" key="19">
    <source>
        <dbReference type="Pfam" id="PF00925"/>
    </source>
</evidence>
<keyword evidence="15" id="KW-0464">Manganese</keyword>
<dbReference type="GO" id="GO:0005525">
    <property type="term" value="F:GTP binding"/>
    <property type="evidence" value="ECO:0007669"/>
    <property type="project" value="UniProtKB-KW"/>
</dbReference>
<evidence type="ECO:0000256" key="18">
    <source>
        <dbReference type="ARBA" id="ARBA00049295"/>
    </source>
</evidence>
<evidence type="ECO:0000256" key="14">
    <source>
        <dbReference type="ARBA" id="ARBA00023134"/>
    </source>
</evidence>
<evidence type="ECO:0000256" key="17">
    <source>
        <dbReference type="ARBA" id="ARBA00023268"/>
    </source>
</evidence>
<keyword evidence="16" id="KW-0456">Lyase</keyword>
<keyword evidence="10" id="KW-0547">Nucleotide-binding</keyword>
<evidence type="ECO:0000256" key="2">
    <source>
        <dbReference type="ARBA" id="ARBA00001946"/>
    </source>
</evidence>
<accession>A0A7S0WLK2</accession>
<evidence type="ECO:0000256" key="6">
    <source>
        <dbReference type="ARBA" id="ARBA00005520"/>
    </source>
</evidence>
<evidence type="ECO:0000256" key="15">
    <source>
        <dbReference type="ARBA" id="ARBA00023211"/>
    </source>
</evidence>
<dbReference type="Gene3D" id="3.90.870.10">
    <property type="entry name" value="DHBP synthase"/>
    <property type="match status" value="1"/>
</dbReference>
<comment type="catalytic activity">
    <reaction evidence="18">
        <text>GTP + 4 H2O = 2,5-diamino-6-hydroxy-4-(5-phosphoribosylamino)-pyrimidine + formate + 2 phosphate + 3 H(+)</text>
        <dbReference type="Rhea" id="RHEA:23704"/>
        <dbReference type="ChEBI" id="CHEBI:15377"/>
        <dbReference type="ChEBI" id="CHEBI:15378"/>
        <dbReference type="ChEBI" id="CHEBI:15740"/>
        <dbReference type="ChEBI" id="CHEBI:37565"/>
        <dbReference type="ChEBI" id="CHEBI:43474"/>
        <dbReference type="ChEBI" id="CHEBI:58614"/>
        <dbReference type="EC" id="3.5.4.25"/>
    </reaction>
</comment>
<proteinExistence type="inferred from homology"/>
<comment type="similarity">
    <text evidence="6">In the N-terminal section; belongs to the DHBP synthase family.</text>
</comment>
<keyword evidence="9" id="KW-0479">Metal-binding</keyword>
<evidence type="ECO:0000256" key="1">
    <source>
        <dbReference type="ARBA" id="ARBA00001936"/>
    </source>
</evidence>
<dbReference type="InterPro" id="IPR016299">
    <property type="entry name" value="Riboflavin_synth_RibBA"/>
</dbReference>
<comment type="similarity">
    <text evidence="7">In the C-terminal section; belongs to the GTP cyclohydrolase II family.</text>
</comment>
<keyword evidence="12" id="KW-0862">Zinc</keyword>
<dbReference type="PANTHER" id="PTHR21327:SF18">
    <property type="entry name" value="3,4-DIHYDROXY-2-BUTANONE 4-PHOSPHATE SYNTHASE"/>
    <property type="match status" value="1"/>
</dbReference>
<dbReference type="AlphaFoldDB" id="A0A7S0WLK2"/>
<evidence type="ECO:0000256" key="12">
    <source>
        <dbReference type="ARBA" id="ARBA00022833"/>
    </source>
</evidence>
<dbReference type="NCBIfam" id="NF001591">
    <property type="entry name" value="PRK00393.1"/>
    <property type="match status" value="1"/>
</dbReference>
<dbReference type="HAMAP" id="MF_01283">
    <property type="entry name" value="RibBA"/>
    <property type="match status" value="1"/>
</dbReference>
<dbReference type="GO" id="GO:0005829">
    <property type="term" value="C:cytosol"/>
    <property type="evidence" value="ECO:0007669"/>
    <property type="project" value="TreeGrafter"/>
</dbReference>
<keyword evidence="8" id="KW-0686">Riboflavin biosynthesis</keyword>
<dbReference type="InterPro" id="IPR017945">
    <property type="entry name" value="DHBP_synth_RibB-like_a/b_dom"/>
</dbReference>
<evidence type="ECO:0000256" key="3">
    <source>
        <dbReference type="ARBA" id="ARBA00001947"/>
    </source>
</evidence>
<evidence type="ECO:0000256" key="11">
    <source>
        <dbReference type="ARBA" id="ARBA00022801"/>
    </source>
</evidence>
<dbReference type="SUPFAM" id="SSF142695">
    <property type="entry name" value="RibA-like"/>
    <property type="match status" value="1"/>
</dbReference>
<dbReference type="HAMAP" id="MF_00180">
    <property type="entry name" value="RibB"/>
    <property type="match status" value="1"/>
</dbReference>
<dbReference type="InterPro" id="IPR000926">
    <property type="entry name" value="RibA"/>
</dbReference>
<dbReference type="FunFam" id="3.40.50.10990:FF:000001">
    <property type="entry name" value="Riboflavin biosynthesis protein RibBA"/>
    <property type="match status" value="1"/>
</dbReference>
<name>A0A7S0WLK2_9CHLO</name>
<dbReference type="PANTHER" id="PTHR21327">
    <property type="entry name" value="GTP CYCLOHYDROLASE II-RELATED"/>
    <property type="match status" value="1"/>
</dbReference>
<keyword evidence="17" id="KW-0511">Multifunctional enzyme</keyword>
<comment type="pathway">
    <text evidence="5">Cofactor biosynthesis; riboflavin biosynthesis; 2-hydroxy-3-oxobutyl phosphate from D-ribulose 5-phosphate: step 1/1.</text>
</comment>
<dbReference type="GO" id="GO:0009231">
    <property type="term" value="P:riboflavin biosynthetic process"/>
    <property type="evidence" value="ECO:0007669"/>
    <property type="project" value="UniProtKB-UniPathway"/>
</dbReference>
<dbReference type="InterPro" id="IPR036144">
    <property type="entry name" value="RibA-like_sf"/>
</dbReference>
<comment type="pathway">
    <text evidence="4">Cofactor biosynthesis; riboflavin biosynthesis; 5-amino-6-(D-ribitylamino)uracil from GTP: step 1/4.</text>
</comment>
<dbReference type="CDD" id="cd00641">
    <property type="entry name" value="GTP_cyclohydro2"/>
    <property type="match status" value="1"/>
</dbReference>
<sequence length="506" mass="54947">MAALMMQGAAVVGVASEASLASARNHARAAPGPASSKTAFVHQRTQNRVSMRQTRDGKDFLCAHVGGRNRRAGGFRTAVVANNAADTSVSPATHKFGTIDEALEAMAAGRFVVVLDDEDRENEGDLIIPADRMTPEAMGFMVRHTSGLVCVAMEPKRCEELDLPQMVSSQENEDRMLTAYTVSCDHMNTSTGISAADRTMTVRALADGATSPETLQRPGHVFPLRAREGGVLKRAGHTEAAVDLSRMAGCAPVGVICEIVNEDGSMSRTPELLKFAAEHGLVAITIADLIKHRTRYERLVDRMAVARLPTAYGTFAMHSYKSVLDGIEHVAMVMGDIGDGKDLLVRVHSECLTGDIFASARCDCGDQLQLAMKKVAKEGRGVIVYLRGQEGRGIGLTHKLRAYNLQDQGRDTVEANEDLGLPIDSREYGIGAQIMQDLGVRTMRLMTNNPSKYHGLKGYDLEVVGRVPLMTPINPENRRYIETKREKMGHMYPAELLNGEGEELAA</sequence>
<dbReference type="InterPro" id="IPR000422">
    <property type="entry name" value="DHBP_synthase_RibB"/>
</dbReference>
<keyword evidence="14" id="KW-0342">GTP-binding</keyword>
<dbReference type="UniPathway" id="UPA00275">
    <property type="reaction ID" value="UER00400"/>
</dbReference>
<dbReference type="GO" id="GO:0046872">
    <property type="term" value="F:metal ion binding"/>
    <property type="evidence" value="ECO:0007669"/>
    <property type="project" value="UniProtKB-KW"/>
</dbReference>
<dbReference type="GO" id="GO:0008686">
    <property type="term" value="F:3,4-dihydroxy-2-butanone-4-phosphate synthase activity"/>
    <property type="evidence" value="ECO:0007669"/>
    <property type="project" value="InterPro"/>
</dbReference>
<evidence type="ECO:0000256" key="5">
    <source>
        <dbReference type="ARBA" id="ARBA00004904"/>
    </source>
</evidence>
<comment type="cofactor">
    <cofactor evidence="3">
        <name>Zn(2+)</name>
        <dbReference type="ChEBI" id="CHEBI:29105"/>
    </cofactor>
</comment>
<keyword evidence="11" id="KW-0378">Hydrolase</keyword>
<dbReference type="Gene3D" id="3.40.50.10990">
    <property type="entry name" value="GTP cyclohydrolase II"/>
    <property type="match status" value="1"/>
</dbReference>
<dbReference type="NCBIfam" id="NF006803">
    <property type="entry name" value="PRK09311.1"/>
    <property type="match status" value="1"/>
</dbReference>
<evidence type="ECO:0000256" key="4">
    <source>
        <dbReference type="ARBA" id="ARBA00004853"/>
    </source>
</evidence>
<dbReference type="NCBIfam" id="TIGR00506">
    <property type="entry name" value="ribB"/>
    <property type="match status" value="1"/>
</dbReference>
<reference evidence="20" key="1">
    <citation type="submission" date="2021-01" db="EMBL/GenBank/DDBJ databases">
        <authorList>
            <person name="Corre E."/>
            <person name="Pelletier E."/>
            <person name="Niang G."/>
            <person name="Scheremetjew M."/>
            <person name="Finn R."/>
            <person name="Kale V."/>
            <person name="Holt S."/>
            <person name="Cochrane G."/>
            <person name="Meng A."/>
            <person name="Brown T."/>
            <person name="Cohen L."/>
        </authorList>
    </citation>
    <scope>NUCLEOTIDE SEQUENCE</scope>
    <source>
        <strain evidence="20">CCMP722</strain>
    </source>
</reference>
<evidence type="ECO:0000256" key="8">
    <source>
        <dbReference type="ARBA" id="ARBA00022619"/>
    </source>
</evidence>
<comment type="cofactor">
    <cofactor evidence="1">
        <name>Mn(2+)</name>
        <dbReference type="ChEBI" id="CHEBI:29035"/>
    </cofactor>
</comment>
<evidence type="ECO:0000256" key="10">
    <source>
        <dbReference type="ARBA" id="ARBA00022741"/>
    </source>
</evidence>
<dbReference type="Pfam" id="PF00925">
    <property type="entry name" value="GTP_cyclohydro2"/>
    <property type="match status" value="1"/>
</dbReference>
<dbReference type="Pfam" id="PF00926">
    <property type="entry name" value="DHBP_synthase"/>
    <property type="match status" value="1"/>
</dbReference>
<evidence type="ECO:0000256" key="13">
    <source>
        <dbReference type="ARBA" id="ARBA00022842"/>
    </source>
</evidence>